<dbReference type="RefSeq" id="WP_048939038.1">
    <property type="nucleotide sequence ID" value="NZ_CP020925.1"/>
</dbReference>
<name>A0A0J9CVS2_SPHYA</name>
<proteinExistence type="predicted"/>
<organism evidence="1 2">
    <name type="scientific">Sphingobium yanoikuyae</name>
    <name type="common">Sphingomonas yanoikuyae</name>
    <dbReference type="NCBI Taxonomy" id="13690"/>
    <lineage>
        <taxon>Bacteria</taxon>
        <taxon>Pseudomonadati</taxon>
        <taxon>Pseudomonadota</taxon>
        <taxon>Alphaproteobacteria</taxon>
        <taxon>Sphingomonadales</taxon>
        <taxon>Sphingomonadaceae</taxon>
        <taxon>Sphingobium</taxon>
    </lineage>
</organism>
<dbReference type="EMBL" id="CP020925">
    <property type="protein sequence ID" value="ATP20386.1"/>
    <property type="molecule type" value="Genomic_DNA"/>
</dbReference>
<accession>A0A0J9CVS2</accession>
<gene>
    <name evidence="1" type="ORF">BV87_19730</name>
</gene>
<reference evidence="1 2" key="1">
    <citation type="submission" date="2017-04" db="EMBL/GenBank/DDBJ databases">
        <title>Characterization, genome and methylation analysis of a phthalic acid esters degrading strain Sphingobium yanoikuyae SHJ.</title>
        <authorList>
            <person name="Feng L."/>
        </authorList>
    </citation>
    <scope>NUCLEOTIDE SEQUENCE [LARGE SCALE GENOMIC DNA]</scope>
    <source>
        <strain evidence="1 2">SHJ</strain>
    </source>
</reference>
<evidence type="ECO:0008006" key="3">
    <source>
        <dbReference type="Google" id="ProtNLM"/>
    </source>
</evidence>
<protein>
    <recommendedName>
        <fullName evidence="3">Phage DNA packaging protein, Nu1 subunit of terminase</fullName>
    </recommendedName>
</protein>
<dbReference type="AlphaFoldDB" id="A0A0J9CVS2"/>
<evidence type="ECO:0000313" key="1">
    <source>
        <dbReference type="EMBL" id="ATP20386.1"/>
    </source>
</evidence>
<sequence length="194" mass="21591">MPDGAPQLIVNLEEFADLCGVTAETMRVHVKAVNSSASWLLERGDRGRGYKIEPVGGLAWWKAKRAEDDEADAERRAQLQQMRLDLIGDQVEAPDKLGMSGRQRREEYLAAEAAAKYRRMMGELLDRSEMEAVLASASVELRRQLMQVPGEFGVVAGLDPEIVAPLEAMLKRAIEDFLRTLAQESPESLRVPDV</sequence>
<evidence type="ECO:0000313" key="2">
    <source>
        <dbReference type="Proteomes" id="UP000037029"/>
    </source>
</evidence>
<dbReference type="Proteomes" id="UP000037029">
    <property type="component" value="Chromosome"/>
</dbReference>